<feature type="transmembrane region" description="Helical" evidence="3">
    <location>
        <begin position="314"/>
        <end position="331"/>
    </location>
</feature>
<keyword evidence="3" id="KW-0812">Transmembrane</keyword>
<dbReference type="Proteomes" id="UP000590412">
    <property type="component" value="Unassembled WGS sequence"/>
</dbReference>
<feature type="transmembrane region" description="Helical" evidence="3">
    <location>
        <begin position="283"/>
        <end position="302"/>
    </location>
</feature>
<dbReference type="GO" id="GO:0016020">
    <property type="term" value="C:membrane"/>
    <property type="evidence" value="ECO:0007669"/>
    <property type="project" value="UniProtKB-SubCell"/>
</dbReference>
<feature type="transmembrane region" description="Helical" evidence="3">
    <location>
        <begin position="117"/>
        <end position="134"/>
    </location>
</feature>
<feature type="transmembrane region" description="Helical" evidence="3">
    <location>
        <begin position="87"/>
        <end position="105"/>
    </location>
</feature>
<dbReference type="InterPro" id="IPR036259">
    <property type="entry name" value="MFS_trans_sf"/>
</dbReference>
<feature type="transmembrane region" description="Helical" evidence="3">
    <location>
        <begin position="377"/>
        <end position="396"/>
    </location>
</feature>
<dbReference type="OrthoDB" id="410267at2759"/>
<keyword evidence="3" id="KW-0472">Membrane</keyword>
<dbReference type="AlphaFoldDB" id="A0A8X7T8K2"/>
<evidence type="ECO:0000259" key="4">
    <source>
        <dbReference type="PROSITE" id="PS50850"/>
    </source>
</evidence>
<organism evidence="5 6">
    <name type="scientific">Candida parapsilosis</name>
    <name type="common">Yeast</name>
    <dbReference type="NCBI Taxonomy" id="5480"/>
    <lineage>
        <taxon>Eukaryota</taxon>
        <taxon>Fungi</taxon>
        <taxon>Dikarya</taxon>
        <taxon>Ascomycota</taxon>
        <taxon>Saccharomycotina</taxon>
        <taxon>Pichiomycetes</taxon>
        <taxon>Debaryomycetaceae</taxon>
        <taxon>Candida/Lodderomyces clade</taxon>
        <taxon>Candida</taxon>
    </lineage>
</organism>
<dbReference type="Gene3D" id="1.20.1250.20">
    <property type="entry name" value="MFS general substrate transporter like domains"/>
    <property type="match status" value="2"/>
</dbReference>
<dbReference type="Pfam" id="PF07690">
    <property type="entry name" value="MFS_1"/>
    <property type="match status" value="1"/>
</dbReference>
<dbReference type="PROSITE" id="PS50850">
    <property type="entry name" value="MFS"/>
    <property type="match status" value="1"/>
</dbReference>
<feature type="transmembrane region" description="Helical" evidence="3">
    <location>
        <begin position="343"/>
        <end position="365"/>
    </location>
</feature>
<dbReference type="InterPro" id="IPR011701">
    <property type="entry name" value="MFS"/>
</dbReference>
<protein>
    <submittedName>
        <fullName evidence="5">Major Facilitator Superfamily protein</fullName>
    </submittedName>
</protein>
<sequence length="441" mass="47076">MTTTAITTSKNENPFEEMTILAAAPRTPPRSKKLFHIVSSNKFGISAIIAGFLCNFMVFGIGFSYGVFQEFYGSPSGPLASHSDAKIALIGTVSTSLTYICGIFNKSLMYYLGAWKVMLLGCVLMSIGITVTGFCSDYYQFILCSVLQGIGGGILYLPPVVCGPVYFDKHRSLASGVLFSGTGIGAFALANLTKYLIKKVGWQWGVRILGFMNLGVTGLASFMVFEPKLPNFRSANAILNVSQLKSPKVISQLLGSLLQSAGYLMPLIFMSKYAVSLGYSSSQGAFFIGLSNLINAASKVVTGMIADVVGRMNTLIFCSSVSAALIFALWLPAIKNTFMSLVVLYGVFSGAIISLLPPCLIEIFGIGSYTQLSGMMYCARGIGVIIGSPIGALLIIGNGANPKDYTNIAVYNGVLLTASTICLGYLWIGAFGDKKPNNWKV</sequence>
<feature type="transmembrane region" description="Helical" evidence="3">
    <location>
        <begin position="140"/>
        <end position="161"/>
    </location>
</feature>
<feature type="transmembrane region" description="Helical" evidence="3">
    <location>
        <begin position="408"/>
        <end position="428"/>
    </location>
</feature>
<feature type="domain" description="Major facilitator superfamily (MFS) profile" evidence="4">
    <location>
        <begin position="43"/>
        <end position="436"/>
    </location>
</feature>
<feature type="transmembrane region" description="Helical" evidence="3">
    <location>
        <begin position="43"/>
        <end position="67"/>
    </location>
</feature>
<feature type="transmembrane region" description="Helical" evidence="3">
    <location>
        <begin position="173"/>
        <end position="192"/>
    </location>
</feature>
<evidence type="ECO:0000256" key="1">
    <source>
        <dbReference type="ARBA" id="ARBA00004141"/>
    </source>
</evidence>
<comment type="subcellular location">
    <subcellularLocation>
        <location evidence="1">Membrane</location>
        <topology evidence="1">Multi-pass membrane protein</topology>
    </subcellularLocation>
</comment>
<evidence type="ECO:0000313" key="6">
    <source>
        <dbReference type="Proteomes" id="UP000590412"/>
    </source>
</evidence>
<dbReference type="PANTHER" id="PTHR11360:SF284">
    <property type="entry name" value="EG:103B4.3 PROTEIN-RELATED"/>
    <property type="match status" value="1"/>
</dbReference>
<keyword evidence="3" id="KW-1133">Transmembrane helix</keyword>
<name>A0A8X7T8K2_CANPA</name>
<accession>A0A8X7T8K2</accession>
<dbReference type="InterPro" id="IPR050327">
    <property type="entry name" value="Proton-linked_MCT"/>
</dbReference>
<gene>
    <name evidence="5" type="ORF">FOB60_005907</name>
</gene>
<evidence type="ECO:0000256" key="3">
    <source>
        <dbReference type="SAM" id="Phobius"/>
    </source>
</evidence>
<dbReference type="PANTHER" id="PTHR11360">
    <property type="entry name" value="MONOCARBOXYLATE TRANSPORTER"/>
    <property type="match status" value="1"/>
</dbReference>
<dbReference type="EMBL" id="JABWAB010000014">
    <property type="protein sequence ID" value="KAF6042708.1"/>
    <property type="molecule type" value="Genomic_DNA"/>
</dbReference>
<comment type="caution">
    <text evidence="5">The sequence shown here is derived from an EMBL/GenBank/DDBJ whole genome shotgun (WGS) entry which is preliminary data.</text>
</comment>
<reference evidence="5" key="1">
    <citation type="submission" date="2020-03" db="EMBL/GenBank/DDBJ databases">
        <title>FDA dAtabase for Regulatory Grade micrObial Sequences (FDA-ARGOS): Supporting development and validation of Infectious Disease Dx tests.</title>
        <authorList>
            <person name="Campos J."/>
            <person name="Goldberg B."/>
            <person name="Tallon L."/>
            <person name="Sadzewicz L."/>
            <person name="Vavikolanu K."/>
            <person name="Mehta A."/>
            <person name="Aluvathingal J."/>
            <person name="Nadendla S."/>
            <person name="Nandy P."/>
            <person name="Geyer C."/>
            <person name="Yan Y."/>
            <person name="Sichtig H."/>
        </authorList>
    </citation>
    <scope>NUCLEOTIDE SEQUENCE [LARGE SCALE GENOMIC DNA]</scope>
    <source>
        <strain evidence="5">FDAARGOS_652</strain>
    </source>
</reference>
<comment type="similarity">
    <text evidence="2">Belongs to the major facilitator superfamily. Monocarboxylate porter (TC 2.A.1.13) family.</text>
</comment>
<dbReference type="SUPFAM" id="SSF103473">
    <property type="entry name" value="MFS general substrate transporter"/>
    <property type="match status" value="1"/>
</dbReference>
<dbReference type="GO" id="GO:0022857">
    <property type="term" value="F:transmembrane transporter activity"/>
    <property type="evidence" value="ECO:0007669"/>
    <property type="project" value="InterPro"/>
</dbReference>
<evidence type="ECO:0000313" key="5">
    <source>
        <dbReference type="EMBL" id="KAF6042708.1"/>
    </source>
</evidence>
<dbReference type="InterPro" id="IPR020846">
    <property type="entry name" value="MFS_dom"/>
</dbReference>
<evidence type="ECO:0000256" key="2">
    <source>
        <dbReference type="ARBA" id="ARBA00006727"/>
    </source>
</evidence>
<proteinExistence type="inferred from homology"/>
<feature type="transmembrane region" description="Helical" evidence="3">
    <location>
        <begin position="204"/>
        <end position="225"/>
    </location>
</feature>